<evidence type="ECO:0000256" key="1">
    <source>
        <dbReference type="SAM" id="Phobius"/>
    </source>
</evidence>
<comment type="caution">
    <text evidence="3">The sequence shown here is derived from an EMBL/GenBank/DDBJ whole genome shotgun (WGS) entry which is preliminary data.</text>
</comment>
<dbReference type="GO" id="GO:0003824">
    <property type="term" value="F:catalytic activity"/>
    <property type="evidence" value="ECO:0007669"/>
    <property type="project" value="InterPro"/>
</dbReference>
<feature type="transmembrane region" description="Helical" evidence="1">
    <location>
        <begin position="44"/>
        <end position="60"/>
    </location>
</feature>
<feature type="transmembrane region" description="Helical" evidence="1">
    <location>
        <begin position="67"/>
        <end position="86"/>
    </location>
</feature>
<protein>
    <recommendedName>
        <fullName evidence="2">Endonuclease/exonuclease/phosphatase domain-containing protein</fullName>
    </recommendedName>
</protein>
<keyword evidence="1" id="KW-1133">Transmembrane helix</keyword>
<dbReference type="AlphaFoldDB" id="A0A2N9WWA5"/>
<dbReference type="SUPFAM" id="SSF56219">
    <property type="entry name" value="DNase I-like"/>
    <property type="match status" value="1"/>
</dbReference>
<feature type="domain" description="Endonuclease/exonuclease/phosphatase" evidence="2">
    <location>
        <begin position="101"/>
        <end position="296"/>
    </location>
</feature>
<keyword evidence="1" id="KW-0812">Transmembrane</keyword>
<reference evidence="3 4" key="1">
    <citation type="journal article" date="2017" name="MBio">
        <title>Type VI secretion-mediated competition in the bee gut microbiome.</title>
        <authorList>
            <person name="Steele M.I."/>
            <person name="Kwong W.K."/>
            <person name="Powell J.E."/>
            <person name="Whiteley M."/>
            <person name="Moran N.A."/>
        </authorList>
    </citation>
    <scope>NUCLEOTIDE SEQUENCE [LARGE SCALE GENOMIC DNA]</scope>
    <source>
        <strain evidence="3 4">App2-2</strain>
    </source>
</reference>
<dbReference type="InterPro" id="IPR005135">
    <property type="entry name" value="Endo/exonuclease/phosphatase"/>
</dbReference>
<dbReference type="Proteomes" id="UP000231293">
    <property type="component" value="Unassembled WGS sequence"/>
</dbReference>
<dbReference type="Pfam" id="PF03372">
    <property type="entry name" value="Exo_endo_phos"/>
    <property type="match status" value="1"/>
</dbReference>
<feature type="transmembrane region" description="Helical" evidence="1">
    <location>
        <begin position="16"/>
        <end position="38"/>
    </location>
</feature>
<evidence type="ECO:0000259" key="2">
    <source>
        <dbReference type="Pfam" id="PF03372"/>
    </source>
</evidence>
<gene>
    <name evidence="3" type="ORF">BGI32_01365</name>
</gene>
<dbReference type="RefSeq" id="WP_100113057.1">
    <property type="nucleotide sequence ID" value="NZ_MDVB01000007.1"/>
</dbReference>
<keyword evidence="1" id="KW-0472">Membrane</keyword>
<proteinExistence type="predicted"/>
<evidence type="ECO:0000313" key="4">
    <source>
        <dbReference type="Proteomes" id="UP000231293"/>
    </source>
</evidence>
<dbReference type="EMBL" id="MDVB01000007">
    <property type="protein sequence ID" value="PIT18122.1"/>
    <property type="molecule type" value="Genomic_DNA"/>
</dbReference>
<dbReference type="InterPro" id="IPR036691">
    <property type="entry name" value="Endo/exonu/phosph_ase_sf"/>
</dbReference>
<sequence length="305" mass="34519">MHLPISKLMGGLKKRIHILAWLALIALFIGQLGSVYWIFELFSHFTPFYVLLFFLVCFCCPSKKQRLVFAIVAVAGCYWCLTPWFITHSADTTQAKPVRFLSYNVLNINAHIDTESKWLLRNNSDVIFLTETSLAWGKALQPLAATTQHCAEYNDSPFGMALYSHLPLKSCEVRYTTDNDIYPYIRAQLQNGLVVYGIHPPPPITATLVEERNNQLQALATMIKQEKNNVIVLGDMNISAFSPVFRDFIQAADVHLTSPRARPTWLPALLSIDHALVRQPDKIVATGSYSWHGSDHKAIWISYVP</sequence>
<dbReference type="Gene3D" id="3.60.10.10">
    <property type="entry name" value="Endonuclease/exonuclease/phosphatase"/>
    <property type="match status" value="1"/>
</dbReference>
<organism evidence="3 4">
    <name type="scientific">Snodgrassella alvi</name>
    <dbReference type="NCBI Taxonomy" id="1196083"/>
    <lineage>
        <taxon>Bacteria</taxon>
        <taxon>Pseudomonadati</taxon>
        <taxon>Pseudomonadota</taxon>
        <taxon>Betaproteobacteria</taxon>
        <taxon>Neisseriales</taxon>
        <taxon>Neisseriaceae</taxon>
        <taxon>Snodgrassella</taxon>
    </lineage>
</organism>
<name>A0A2N9WWA5_9NEIS</name>
<evidence type="ECO:0000313" key="3">
    <source>
        <dbReference type="EMBL" id="PIT18122.1"/>
    </source>
</evidence>
<accession>A0A2N9WWA5</accession>